<reference evidence="2 3" key="1">
    <citation type="journal article" date="2007" name="Nature">
        <title>Evolution of genes and genomes on the Drosophila phylogeny.</title>
        <authorList>
            <consortium name="Drosophila 12 Genomes Consortium"/>
            <person name="Clark A.G."/>
            <person name="Eisen M.B."/>
            <person name="Smith D.R."/>
            <person name="Bergman C.M."/>
            <person name="Oliver B."/>
            <person name="Markow T.A."/>
            <person name="Kaufman T.C."/>
            <person name="Kellis M."/>
            <person name="Gelbart W."/>
            <person name="Iyer V.N."/>
            <person name="Pollard D.A."/>
            <person name="Sackton T.B."/>
            <person name="Larracuente A.M."/>
            <person name="Singh N.D."/>
            <person name="Abad J.P."/>
            <person name="Abt D.N."/>
            <person name="Adryan B."/>
            <person name="Aguade M."/>
            <person name="Akashi H."/>
            <person name="Anderson W.W."/>
            <person name="Aquadro C.F."/>
            <person name="Ardell D.H."/>
            <person name="Arguello R."/>
            <person name="Artieri C.G."/>
            <person name="Barbash D.A."/>
            <person name="Barker D."/>
            <person name="Barsanti P."/>
            <person name="Batterham P."/>
            <person name="Batzoglou S."/>
            <person name="Begun D."/>
            <person name="Bhutkar A."/>
            <person name="Blanco E."/>
            <person name="Bosak S.A."/>
            <person name="Bradley R.K."/>
            <person name="Brand A.D."/>
            <person name="Brent M.R."/>
            <person name="Brooks A.N."/>
            <person name="Brown R.H."/>
            <person name="Butlin R.K."/>
            <person name="Caggese C."/>
            <person name="Calvi B.R."/>
            <person name="Bernardo de Carvalho A."/>
            <person name="Caspi A."/>
            <person name="Castrezana S."/>
            <person name="Celniker S.E."/>
            <person name="Chang J.L."/>
            <person name="Chapple C."/>
            <person name="Chatterji S."/>
            <person name="Chinwalla A."/>
            <person name="Civetta A."/>
            <person name="Clifton S.W."/>
            <person name="Comeron J.M."/>
            <person name="Costello J.C."/>
            <person name="Coyne J.A."/>
            <person name="Daub J."/>
            <person name="David R.G."/>
            <person name="Delcher A.L."/>
            <person name="Delehaunty K."/>
            <person name="Do C.B."/>
            <person name="Ebling H."/>
            <person name="Edwards K."/>
            <person name="Eickbush T."/>
            <person name="Evans J.D."/>
            <person name="Filipski A."/>
            <person name="Findeiss S."/>
            <person name="Freyhult E."/>
            <person name="Fulton L."/>
            <person name="Fulton R."/>
            <person name="Garcia A.C."/>
            <person name="Gardiner A."/>
            <person name="Garfield D.A."/>
            <person name="Garvin B.E."/>
            <person name="Gibson G."/>
            <person name="Gilbert D."/>
            <person name="Gnerre S."/>
            <person name="Godfrey J."/>
            <person name="Good R."/>
            <person name="Gotea V."/>
            <person name="Gravely B."/>
            <person name="Greenberg A.J."/>
            <person name="Griffiths-Jones S."/>
            <person name="Gross S."/>
            <person name="Guigo R."/>
            <person name="Gustafson E.A."/>
            <person name="Haerty W."/>
            <person name="Hahn M.W."/>
            <person name="Halligan D.L."/>
            <person name="Halpern A.L."/>
            <person name="Halter G.M."/>
            <person name="Han M.V."/>
            <person name="Heger A."/>
            <person name="Hillier L."/>
            <person name="Hinrichs A.S."/>
            <person name="Holmes I."/>
            <person name="Hoskins R.A."/>
            <person name="Hubisz M.J."/>
            <person name="Hultmark D."/>
            <person name="Huntley M.A."/>
            <person name="Jaffe D.B."/>
            <person name="Jagadeeshan S."/>
            <person name="Jeck W.R."/>
            <person name="Johnson J."/>
            <person name="Jones C.D."/>
            <person name="Jordan W.C."/>
            <person name="Karpen G.H."/>
            <person name="Kataoka E."/>
            <person name="Keightley P.D."/>
            <person name="Kheradpour P."/>
            <person name="Kirkness E.F."/>
            <person name="Koerich L.B."/>
            <person name="Kristiansen K."/>
            <person name="Kudrna D."/>
            <person name="Kulathinal R.J."/>
            <person name="Kumar S."/>
            <person name="Kwok R."/>
            <person name="Lander E."/>
            <person name="Langley C.H."/>
            <person name="Lapoint R."/>
            <person name="Lazzaro B.P."/>
            <person name="Lee S.J."/>
            <person name="Levesque L."/>
            <person name="Li R."/>
            <person name="Lin C.F."/>
            <person name="Lin M.F."/>
            <person name="Lindblad-Toh K."/>
            <person name="Llopart A."/>
            <person name="Long M."/>
            <person name="Low L."/>
            <person name="Lozovsky E."/>
            <person name="Lu J."/>
            <person name="Luo M."/>
            <person name="Machado C.A."/>
            <person name="Makalowski W."/>
            <person name="Marzo M."/>
            <person name="Matsuda M."/>
            <person name="Matzkin L."/>
            <person name="McAllister B."/>
            <person name="McBride C.S."/>
            <person name="McKernan B."/>
            <person name="McKernan K."/>
            <person name="Mendez-Lago M."/>
            <person name="Minx P."/>
            <person name="Mollenhauer M.U."/>
            <person name="Montooth K."/>
            <person name="Mount S.M."/>
            <person name="Mu X."/>
            <person name="Myers E."/>
            <person name="Negre B."/>
            <person name="Newfeld S."/>
            <person name="Nielsen R."/>
            <person name="Noor M.A."/>
            <person name="O'Grady P."/>
            <person name="Pachter L."/>
            <person name="Papaceit M."/>
            <person name="Parisi M.J."/>
            <person name="Parisi M."/>
            <person name="Parts L."/>
            <person name="Pedersen J.S."/>
            <person name="Pesole G."/>
            <person name="Phillippy A.M."/>
            <person name="Ponting C.P."/>
            <person name="Pop M."/>
            <person name="Porcelli D."/>
            <person name="Powell J.R."/>
            <person name="Prohaska S."/>
            <person name="Pruitt K."/>
            <person name="Puig M."/>
            <person name="Quesneville H."/>
            <person name="Ram K.R."/>
            <person name="Rand D."/>
            <person name="Rasmussen M.D."/>
            <person name="Reed L.K."/>
            <person name="Reenan R."/>
            <person name="Reily A."/>
            <person name="Remington K.A."/>
            <person name="Rieger T.T."/>
            <person name="Ritchie M.G."/>
            <person name="Robin C."/>
            <person name="Rogers Y.H."/>
            <person name="Rohde C."/>
            <person name="Rozas J."/>
            <person name="Rubenfield M.J."/>
            <person name="Ruiz A."/>
            <person name="Russo S."/>
            <person name="Salzberg S.L."/>
            <person name="Sanchez-Gracia A."/>
            <person name="Saranga D.J."/>
            <person name="Sato H."/>
            <person name="Schaeffer S.W."/>
            <person name="Schatz M.C."/>
            <person name="Schlenke T."/>
            <person name="Schwartz R."/>
            <person name="Segarra C."/>
            <person name="Singh R.S."/>
            <person name="Sirot L."/>
            <person name="Sirota M."/>
            <person name="Sisneros N.B."/>
            <person name="Smith C.D."/>
            <person name="Smith T.F."/>
            <person name="Spieth J."/>
            <person name="Stage D.E."/>
            <person name="Stark A."/>
            <person name="Stephan W."/>
            <person name="Strausberg R.L."/>
            <person name="Strempel S."/>
            <person name="Sturgill D."/>
            <person name="Sutton G."/>
            <person name="Sutton G.G."/>
            <person name="Tao W."/>
            <person name="Teichmann S."/>
            <person name="Tobari Y.N."/>
            <person name="Tomimura Y."/>
            <person name="Tsolas J.M."/>
            <person name="Valente V.L."/>
            <person name="Venter E."/>
            <person name="Venter J.C."/>
            <person name="Vicario S."/>
            <person name="Vieira F.G."/>
            <person name="Vilella A.J."/>
            <person name="Villasante A."/>
            <person name="Walenz B."/>
            <person name="Wang J."/>
            <person name="Wasserman M."/>
            <person name="Watts T."/>
            <person name="Wilson D."/>
            <person name="Wilson R.K."/>
            <person name="Wing R.A."/>
            <person name="Wolfner M.F."/>
            <person name="Wong A."/>
            <person name="Wong G.K."/>
            <person name="Wu C.I."/>
            <person name="Wu G."/>
            <person name="Yamamoto D."/>
            <person name="Yang H.P."/>
            <person name="Yang S.P."/>
            <person name="Yorke J.A."/>
            <person name="Yoshida K."/>
            <person name="Zdobnov E."/>
            <person name="Zhang P."/>
            <person name="Zhang Y."/>
            <person name="Zimin A.V."/>
            <person name="Baldwin J."/>
            <person name="Abdouelleil A."/>
            <person name="Abdulkadir J."/>
            <person name="Abebe A."/>
            <person name="Abera B."/>
            <person name="Abreu J."/>
            <person name="Acer S.C."/>
            <person name="Aftuck L."/>
            <person name="Alexander A."/>
            <person name="An P."/>
            <person name="Anderson E."/>
            <person name="Anderson S."/>
            <person name="Arachi H."/>
            <person name="Azer M."/>
            <person name="Bachantsang P."/>
            <person name="Barry A."/>
            <person name="Bayul T."/>
            <person name="Berlin A."/>
            <person name="Bessette D."/>
            <person name="Bloom T."/>
            <person name="Blye J."/>
            <person name="Boguslavskiy L."/>
            <person name="Bonnet C."/>
            <person name="Boukhgalter B."/>
            <person name="Bourzgui I."/>
            <person name="Brown A."/>
            <person name="Cahill P."/>
            <person name="Channer S."/>
            <person name="Cheshatsang Y."/>
            <person name="Chuda L."/>
            <person name="Citroen M."/>
            <person name="Collymore A."/>
            <person name="Cooke P."/>
            <person name="Costello M."/>
            <person name="D'Aco K."/>
            <person name="Daza R."/>
            <person name="De Haan G."/>
            <person name="DeGray S."/>
            <person name="DeMaso C."/>
            <person name="Dhargay N."/>
            <person name="Dooley K."/>
            <person name="Dooley E."/>
            <person name="Doricent M."/>
            <person name="Dorje P."/>
            <person name="Dorjee K."/>
            <person name="Dupes A."/>
            <person name="Elong R."/>
            <person name="Falk J."/>
            <person name="Farina A."/>
            <person name="Faro S."/>
            <person name="Ferguson D."/>
            <person name="Fisher S."/>
            <person name="Foley C.D."/>
            <person name="Franke A."/>
            <person name="Friedrich D."/>
            <person name="Gadbois L."/>
            <person name="Gearin G."/>
            <person name="Gearin C.R."/>
            <person name="Giannoukos G."/>
            <person name="Goode T."/>
            <person name="Graham J."/>
            <person name="Grandbois E."/>
            <person name="Grewal S."/>
            <person name="Gyaltsen K."/>
            <person name="Hafez N."/>
            <person name="Hagos B."/>
            <person name="Hall J."/>
            <person name="Henson C."/>
            <person name="Hollinger A."/>
            <person name="Honan T."/>
            <person name="Huard M.D."/>
            <person name="Hughes L."/>
            <person name="Hurhula B."/>
            <person name="Husby M.E."/>
            <person name="Kamat A."/>
            <person name="Kanga B."/>
            <person name="Kashin S."/>
            <person name="Khazanovich D."/>
            <person name="Kisner P."/>
            <person name="Lance K."/>
            <person name="Lara M."/>
            <person name="Lee W."/>
            <person name="Lennon N."/>
            <person name="Letendre F."/>
            <person name="LeVine R."/>
            <person name="Lipovsky A."/>
            <person name="Liu X."/>
            <person name="Liu J."/>
            <person name="Liu S."/>
            <person name="Lokyitsang T."/>
            <person name="Lokyitsang Y."/>
            <person name="Lubonja R."/>
            <person name="Lui A."/>
            <person name="MacDonald P."/>
            <person name="Magnisalis V."/>
            <person name="Maru K."/>
            <person name="Matthews C."/>
            <person name="McCusker W."/>
            <person name="McDonough S."/>
            <person name="Mehta T."/>
            <person name="Meldrim J."/>
            <person name="Meneus L."/>
            <person name="Mihai O."/>
            <person name="Mihalev A."/>
            <person name="Mihova T."/>
            <person name="Mittelman R."/>
            <person name="Mlenga V."/>
            <person name="Montmayeur A."/>
            <person name="Mulrain L."/>
            <person name="Navidi A."/>
            <person name="Naylor J."/>
            <person name="Negash T."/>
            <person name="Nguyen T."/>
            <person name="Nguyen N."/>
            <person name="Nicol R."/>
            <person name="Norbu C."/>
            <person name="Norbu N."/>
            <person name="Novod N."/>
            <person name="O'Neill B."/>
            <person name="Osman S."/>
            <person name="Markiewicz E."/>
            <person name="Oyono O.L."/>
            <person name="Patti C."/>
            <person name="Phunkhang P."/>
            <person name="Pierre F."/>
            <person name="Priest M."/>
            <person name="Raghuraman S."/>
            <person name="Rege F."/>
            <person name="Reyes R."/>
            <person name="Rise C."/>
            <person name="Rogov P."/>
            <person name="Ross K."/>
            <person name="Ryan E."/>
            <person name="Settipalli S."/>
            <person name="Shea T."/>
            <person name="Sherpa N."/>
            <person name="Shi L."/>
            <person name="Shih D."/>
            <person name="Sparrow T."/>
            <person name="Spaulding J."/>
            <person name="Stalker J."/>
            <person name="Stange-Thomann N."/>
            <person name="Stavropoulos S."/>
            <person name="Stone C."/>
            <person name="Strader C."/>
            <person name="Tesfaye S."/>
            <person name="Thomson T."/>
            <person name="Thoulutsang Y."/>
            <person name="Thoulutsang D."/>
            <person name="Topham K."/>
            <person name="Topping I."/>
            <person name="Tsamla T."/>
            <person name="Vassiliev H."/>
            <person name="Vo A."/>
            <person name="Wangchuk T."/>
            <person name="Wangdi T."/>
            <person name="Weiand M."/>
            <person name="Wilkinson J."/>
            <person name="Wilson A."/>
            <person name="Yadav S."/>
            <person name="Young G."/>
            <person name="Yu Q."/>
            <person name="Zembek L."/>
            <person name="Zhong D."/>
            <person name="Zimmer A."/>
            <person name="Zwirko Z."/>
            <person name="Jaffe D.B."/>
            <person name="Alvarez P."/>
            <person name="Brockman W."/>
            <person name="Butler J."/>
            <person name="Chin C."/>
            <person name="Gnerre S."/>
            <person name="Grabherr M."/>
            <person name="Kleber M."/>
            <person name="Mauceli E."/>
            <person name="MacCallum I."/>
        </authorList>
    </citation>
    <scope>NUCLEOTIDE SEQUENCE [LARGE SCALE GENOMIC DNA]</scope>
    <source>
        <strain evidence="3">MSH-3 / Tucson 14011-0111.49</strain>
    </source>
</reference>
<proteinExistence type="predicted"/>
<protein>
    <submittedName>
        <fullName evidence="2">GL14356</fullName>
    </submittedName>
</protein>
<name>B4GTH9_DROPE</name>
<feature type="region of interest" description="Disordered" evidence="1">
    <location>
        <begin position="1"/>
        <end position="28"/>
    </location>
</feature>
<dbReference type="EMBL" id="CH479190">
    <property type="protein sequence ID" value="EDW25849.1"/>
    <property type="molecule type" value="Genomic_DNA"/>
</dbReference>
<evidence type="ECO:0000313" key="3">
    <source>
        <dbReference type="Proteomes" id="UP000008744"/>
    </source>
</evidence>
<evidence type="ECO:0000313" key="2">
    <source>
        <dbReference type="EMBL" id="EDW25849.1"/>
    </source>
</evidence>
<dbReference type="Proteomes" id="UP000008744">
    <property type="component" value="Unassembled WGS sequence"/>
</dbReference>
<organism evidence="3">
    <name type="scientific">Drosophila persimilis</name>
    <name type="common">Fruit fly</name>
    <dbReference type="NCBI Taxonomy" id="7234"/>
    <lineage>
        <taxon>Eukaryota</taxon>
        <taxon>Metazoa</taxon>
        <taxon>Ecdysozoa</taxon>
        <taxon>Arthropoda</taxon>
        <taxon>Hexapoda</taxon>
        <taxon>Insecta</taxon>
        <taxon>Pterygota</taxon>
        <taxon>Neoptera</taxon>
        <taxon>Endopterygota</taxon>
        <taxon>Diptera</taxon>
        <taxon>Brachycera</taxon>
        <taxon>Muscomorpha</taxon>
        <taxon>Ephydroidea</taxon>
        <taxon>Drosophilidae</taxon>
        <taxon>Drosophila</taxon>
        <taxon>Sophophora</taxon>
    </lineage>
</organism>
<accession>B4GTH9</accession>
<evidence type="ECO:0000256" key="1">
    <source>
        <dbReference type="SAM" id="MobiDB-lite"/>
    </source>
</evidence>
<keyword evidence="3" id="KW-1185">Reference proteome</keyword>
<dbReference type="HOGENOM" id="CLU_1688589_0_0_1"/>
<feature type="compositionally biased region" description="Low complexity" evidence="1">
    <location>
        <begin position="1"/>
        <end position="26"/>
    </location>
</feature>
<dbReference type="AlphaFoldDB" id="B4GTH9"/>
<sequence length="156" mass="17313">MALQQQQQQHQHQHQSSAISSSSSSSGKSLTRATRLVPALVPCRAVPCRVVPCWRGNGTLVTSILLRWGMTLRCTMTMTTMSRVLLCSTLLAVLLLRRLPHGVRTFELLLVLSEPLAGQNERQLQFQLQIQLLLGEGSREAAIRESTGNGKQQQKK</sequence>
<gene>
    <name evidence="2" type="primary">Dper\GL14356</name>
    <name evidence="2" type="ORF">Dper_GL14356</name>
</gene>